<protein>
    <submittedName>
        <fullName evidence="6">AraC family transcriptional regulator</fullName>
    </submittedName>
</protein>
<dbReference type="Gene3D" id="1.10.10.60">
    <property type="entry name" value="Homeodomain-like"/>
    <property type="match status" value="2"/>
</dbReference>
<proteinExistence type="predicted"/>
<dbReference type="SUPFAM" id="SSF46689">
    <property type="entry name" value="Homeodomain-like"/>
    <property type="match status" value="1"/>
</dbReference>
<accession>A0ABT1YII0</accession>
<reference evidence="6 7" key="1">
    <citation type="submission" date="2022-08" db="EMBL/GenBank/DDBJ databases">
        <title>Paenibacillus endoradicis sp. nov., Paenibacillus radicibacter sp. nov and Paenibacillus pararadicis sp. nov., three cold-adapted plant growth-promoting bacteria isolated from root of Larix gmelinii in Great Khingan.</title>
        <authorList>
            <person name="Xue H."/>
        </authorList>
    </citation>
    <scope>NUCLEOTIDE SEQUENCE [LARGE SCALE GENOMIC DNA]</scope>
    <source>
        <strain evidence="6 7">N5-1-1-5</strain>
    </source>
</reference>
<feature type="transmembrane region" description="Helical" evidence="4">
    <location>
        <begin position="21"/>
        <end position="45"/>
    </location>
</feature>
<sequence>MKKMMTGMQADRRRSVRFYKYFLSYVLLLVIMLLIVSIVVFSNIIKTFQDEVESSTTIGLTQIRDTVESKMKELEKIALQIASNPEMTPFMVADEGYPTYRAITELGKYRSSNFLIYDLALVYPYRDTGKLYAASGVYSYESYFNYIYRYENWGKSQFFEQLERMTSPAIRPAEIININGVDSKRKFVTYICPLPINQGKPYGAVMFLIEEKMLGQILGNGLNKYSGYMYILDKHNNPIISLRSGKLEQTAQQFLGGLDEAALTSQASEVHNRYGSYSIIKVSSDYNEWSYVTVIPTDQILQKVQHSRLIFIYSAVVIFLIGICISFILANNNYGSLRSIVQMIVDRKVLKGTSDNMDEISYLSQAFNEVITEQEGLMSQLGSKRGMMKERLLLSLLKGKQDVQPHHLQSMMEASALTFSYSSFSTLLFFIDDYNRFRTENSVSMQNLFKFSIINIAEELSGEVGDGYGVDLIDDRGIALVLNVKADKNNREHITALAVKIKNFFKENYKFSLTVGVSHIYNDLSMVCDTYAEAQKAILYRFIRGDDQILFYEDIEREKQQPYRYPSELEEQLVRTIKQGKAEESQVIVAEIFDEIVNYSLSLEAAKHICSGIINKVFNTMEDMNDKLNDCFQKDLELLIYQEFETLEMAKRKICEFCKQLSHYIATQKESKNVDLCDEIMAYLKEHYNDSSLSQESIAREFDISPSYLSRFIKDQTGYTQKQHIDLLRMNEAKKLLTTSNYTVKQIVEQVGYVDETNFIRKFKKVEGITPMLYRKTNYSKYLNRKST</sequence>
<keyword evidence="2" id="KW-0238">DNA-binding</keyword>
<keyword evidence="4" id="KW-0472">Membrane</keyword>
<evidence type="ECO:0000313" key="7">
    <source>
        <dbReference type="Proteomes" id="UP001300012"/>
    </source>
</evidence>
<dbReference type="Proteomes" id="UP001300012">
    <property type="component" value="Unassembled WGS sequence"/>
</dbReference>
<evidence type="ECO:0000313" key="6">
    <source>
        <dbReference type="EMBL" id="MCR8632988.1"/>
    </source>
</evidence>
<dbReference type="InterPro" id="IPR009057">
    <property type="entry name" value="Homeodomain-like_sf"/>
</dbReference>
<evidence type="ECO:0000256" key="3">
    <source>
        <dbReference type="ARBA" id="ARBA00023163"/>
    </source>
</evidence>
<dbReference type="SMART" id="SM00342">
    <property type="entry name" value="HTH_ARAC"/>
    <property type="match status" value="1"/>
</dbReference>
<organism evidence="6 7">
    <name type="scientific">Paenibacillus radicis</name>
    <name type="common">ex Xue et al. 2023</name>
    <dbReference type="NCBI Taxonomy" id="2972489"/>
    <lineage>
        <taxon>Bacteria</taxon>
        <taxon>Bacillati</taxon>
        <taxon>Bacillota</taxon>
        <taxon>Bacilli</taxon>
        <taxon>Bacillales</taxon>
        <taxon>Paenibacillaceae</taxon>
        <taxon>Paenibacillus</taxon>
    </lineage>
</organism>
<evidence type="ECO:0000256" key="1">
    <source>
        <dbReference type="ARBA" id="ARBA00023015"/>
    </source>
</evidence>
<dbReference type="PANTHER" id="PTHR43280:SF28">
    <property type="entry name" value="HTH-TYPE TRANSCRIPTIONAL ACTIVATOR RHAS"/>
    <property type="match status" value="1"/>
</dbReference>
<keyword evidence="1" id="KW-0805">Transcription regulation</keyword>
<dbReference type="PROSITE" id="PS01124">
    <property type="entry name" value="HTH_ARAC_FAMILY_2"/>
    <property type="match status" value="1"/>
</dbReference>
<keyword evidence="4" id="KW-0812">Transmembrane</keyword>
<gene>
    <name evidence="6" type="ORF">NV381_17440</name>
</gene>
<dbReference type="RefSeq" id="WP_258214568.1">
    <property type="nucleotide sequence ID" value="NZ_JANQBD010000012.1"/>
</dbReference>
<dbReference type="InterPro" id="IPR018060">
    <property type="entry name" value="HTH_AraC"/>
</dbReference>
<keyword evidence="3" id="KW-0804">Transcription</keyword>
<evidence type="ECO:0000259" key="5">
    <source>
        <dbReference type="PROSITE" id="PS01124"/>
    </source>
</evidence>
<feature type="transmembrane region" description="Helical" evidence="4">
    <location>
        <begin position="310"/>
        <end position="330"/>
    </location>
</feature>
<keyword evidence="7" id="KW-1185">Reference proteome</keyword>
<dbReference type="EMBL" id="JANQBD010000012">
    <property type="protein sequence ID" value="MCR8632988.1"/>
    <property type="molecule type" value="Genomic_DNA"/>
</dbReference>
<name>A0ABT1YII0_9BACL</name>
<evidence type="ECO:0000256" key="2">
    <source>
        <dbReference type="ARBA" id="ARBA00023125"/>
    </source>
</evidence>
<dbReference type="Pfam" id="PF12833">
    <property type="entry name" value="HTH_18"/>
    <property type="match status" value="1"/>
</dbReference>
<feature type="domain" description="HTH araC/xylS-type" evidence="5">
    <location>
        <begin position="678"/>
        <end position="777"/>
    </location>
</feature>
<comment type="caution">
    <text evidence="6">The sequence shown here is derived from an EMBL/GenBank/DDBJ whole genome shotgun (WGS) entry which is preliminary data.</text>
</comment>
<evidence type="ECO:0000256" key="4">
    <source>
        <dbReference type="SAM" id="Phobius"/>
    </source>
</evidence>
<dbReference type="PANTHER" id="PTHR43280">
    <property type="entry name" value="ARAC-FAMILY TRANSCRIPTIONAL REGULATOR"/>
    <property type="match status" value="1"/>
</dbReference>
<keyword evidence="4" id="KW-1133">Transmembrane helix</keyword>